<gene>
    <name evidence="1" type="ORF">CPELLU_LOCUS21860</name>
</gene>
<dbReference type="EMBL" id="CAJVQA010087169">
    <property type="protein sequence ID" value="CAG8839442.1"/>
    <property type="molecule type" value="Genomic_DNA"/>
</dbReference>
<feature type="non-terminal residue" evidence="1">
    <location>
        <position position="102"/>
    </location>
</feature>
<organism evidence="1 2">
    <name type="scientific">Cetraspora pellucida</name>
    <dbReference type="NCBI Taxonomy" id="1433469"/>
    <lineage>
        <taxon>Eukaryota</taxon>
        <taxon>Fungi</taxon>
        <taxon>Fungi incertae sedis</taxon>
        <taxon>Mucoromycota</taxon>
        <taxon>Glomeromycotina</taxon>
        <taxon>Glomeromycetes</taxon>
        <taxon>Diversisporales</taxon>
        <taxon>Gigasporaceae</taxon>
        <taxon>Cetraspora</taxon>
    </lineage>
</organism>
<sequence length="102" mass="11831">CNVYPYDEITGLVNSTQKIQFLKRNSLIRTCLNMMVNGDKFFSQSKKHFAQDLATVVDNLAHSSKLSLYMHFESDNQIYCTRLCTYRISYELKGVLTIVYTT</sequence>
<dbReference type="Proteomes" id="UP000789759">
    <property type="component" value="Unassembled WGS sequence"/>
</dbReference>
<accession>A0A9N9KMU5</accession>
<proteinExistence type="predicted"/>
<dbReference type="AlphaFoldDB" id="A0A9N9KMU5"/>
<comment type="caution">
    <text evidence="1">The sequence shown here is derived from an EMBL/GenBank/DDBJ whole genome shotgun (WGS) entry which is preliminary data.</text>
</comment>
<feature type="non-terminal residue" evidence="1">
    <location>
        <position position="1"/>
    </location>
</feature>
<reference evidence="1" key="1">
    <citation type="submission" date="2021-06" db="EMBL/GenBank/DDBJ databases">
        <authorList>
            <person name="Kallberg Y."/>
            <person name="Tangrot J."/>
            <person name="Rosling A."/>
        </authorList>
    </citation>
    <scope>NUCLEOTIDE SEQUENCE</scope>
    <source>
        <strain evidence="1">FL966</strain>
    </source>
</reference>
<keyword evidence="2" id="KW-1185">Reference proteome</keyword>
<name>A0A9N9KMU5_9GLOM</name>
<evidence type="ECO:0000313" key="1">
    <source>
        <dbReference type="EMBL" id="CAG8839442.1"/>
    </source>
</evidence>
<protein>
    <submittedName>
        <fullName evidence="1">3713_t:CDS:1</fullName>
    </submittedName>
</protein>
<evidence type="ECO:0000313" key="2">
    <source>
        <dbReference type="Proteomes" id="UP000789759"/>
    </source>
</evidence>